<dbReference type="Gene3D" id="2.60.120.260">
    <property type="entry name" value="Galactose-binding domain-like"/>
    <property type="match status" value="1"/>
</dbReference>
<keyword evidence="8" id="KW-1185">Reference proteome</keyword>
<keyword evidence="3 4" id="KW-0326">Glycosidase</keyword>
<evidence type="ECO:0000256" key="3">
    <source>
        <dbReference type="ARBA" id="ARBA00023295"/>
    </source>
</evidence>
<dbReference type="SUPFAM" id="SSF49265">
    <property type="entry name" value="Fibronectin type III"/>
    <property type="match status" value="1"/>
</dbReference>
<dbReference type="Gene3D" id="2.115.10.20">
    <property type="entry name" value="Glycosyl hydrolase domain, family 43"/>
    <property type="match status" value="1"/>
</dbReference>
<proteinExistence type="inferred from homology"/>
<dbReference type="PANTHER" id="PTHR42812:SF14">
    <property type="entry name" value="SECRETED PROTEIN"/>
    <property type="match status" value="1"/>
</dbReference>
<dbReference type="PROSITE" id="PS50022">
    <property type="entry name" value="FA58C_3"/>
    <property type="match status" value="1"/>
</dbReference>
<feature type="domain" description="F5/8 type C" evidence="5">
    <location>
        <begin position="323"/>
        <end position="474"/>
    </location>
</feature>
<evidence type="ECO:0000259" key="6">
    <source>
        <dbReference type="PROSITE" id="PS50853"/>
    </source>
</evidence>
<dbReference type="SMART" id="SM00060">
    <property type="entry name" value="FN3"/>
    <property type="match status" value="1"/>
</dbReference>
<protein>
    <submittedName>
        <fullName evidence="7">Endo-1,4-beta-xylanase</fullName>
    </submittedName>
</protein>
<gene>
    <name evidence="7" type="ORF">JCM18694_33360</name>
</gene>
<evidence type="ECO:0000256" key="1">
    <source>
        <dbReference type="ARBA" id="ARBA00009865"/>
    </source>
</evidence>
<keyword evidence="2 4" id="KW-0378">Hydrolase</keyword>
<dbReference type="InterPro" id="IPR051795">
    <property type="entry name" value="Glycosyl_Hydrlase_43"/>
</dbReference>
<evidence type="ECO:0000256" key="4">
    <source>
        <dbReference type="RuleBase" id="RU361187"/>
    </source>
</evidence>
<evidence type="ECO:0000313" key="7">
    <source>
        <dbReference type="EMBL" id="GET23090.1"/>
    </source>
</evidence>
<feature type="domain" description="Fibronectin type-III" evidence="6">
    <location>
        <begin position="479"/>
        <end position="566"/>
    </location>
</feature>
<reference evidence="7 8" key="1">
    <citation type="submission" date="2019-10" db="EMBL/GenBank/DDBJ databases">
        <title>Prolixibacter strains distinguished by the presence of nitrate reductase genes were adept at nitrate-dependent anaerobic corrosion of metallic iron and carbon steel.</title>
        <authorList>
            <person name="Iino T."/>
            <person name="Shono N."/>
            <person name="Ito K."/>
            <person name="Nakamura R."/>
            <person name="Sueoka K."/>
            <person name="Harayama S."/>
            <person name="Ohkuma M."/>
        </authorList>
    </citation>
    <scope>NUCLEOTIDE SEQUENCE [LARGE SCALE GENOMIC DNA]</scope>
    <source>
        <strain evidence="7 8">MIC1-1</strain>
    </source>
</reference>
<sequence length="566" mass="65043">MAFKLEAQPSQEPAEQPVTYCNPINIDYTYMIVNSHRNISYRSGADPAVVSFRGKYYMFVTRSLGYWYSDDLTHWQFIKPQDWYFQGSNAPAAYNYKDSILYVTGDPSGNMSLLYTDNPRKGDWKAVPAILWNLQDPDFFMDDDGKAYMFWGSSNTFPIRGMELDPKNRFIKKSETVKLFKLHEDKHGWERFGPNHNDPKLSGYMEGAWLTKHNGKYYMQYAAPGTEWNTYADGVYIADSPLGPYTYMPNNPVSYKPGGFINGAGHGSTVKGPGQQLWHFATMHISVNYKFERRIGMFPTFFDKDGLMHCNMNYGDYPHYAPAEPGEQGKFTGWMLLSYNKPIEASSHLKDFVPEHVNDEHVKTFWVAANTDKPQWLKMDLGSVSTIRAIQVNYHDYHSNIYGRQKNLYEQYVIEGSSDGKTWSVIVDKRNNHKDVPNDYVQLAEPVKARYIRFTSYHVPTPYLAISGLRIFGNGNGKKPGKVKPFEVARNSDRRNAHLTWKAQSKAQGYNVRWGIAPDKLYNSWLVYGKDSLDIRSLNVDQPYYFTVEAFNENGISPATEVMDAK</sequence>
<evidence type="ECO:0000313" key="8">
    <source>
        <dbReference type="Proteomes" id="UP000396862"/>
    </source>
</evidence>
<dbReference type="InterPro" id="IPR036116">
    <property type="entry name" value="FN3_sf"/>
</dbReference>
<accession>A0ABQ0ZNT9</accession>
<dbReference type="InterPro" id="IPR008979">
    <property type="entry name" value="Galactose-bd-like_sf"/>
</dbReference>
<evidence type="ECO:0000256" key="2">
    <source>
        <dbReference type="ARBA" id="ARBA00022801"/>
    </source>
</evidence>
<dbReference type="PROSITE" id="PS50853">
    <property type="entry name" value="FN3"/>
    <property type="match status" value="1"/>
</dbReference>
<evidence type="ECO:0000259" key="5">
    <source>
        <dbReference type="PROSITE" id="PS50022"/>
    </source>
</evidence>
<dbReference type="Pfam" id="PF04616">
    <property type="entry name" value="Glyco_hydro_43"/>
    <property type="match status" value="1"/>
</dbReference>
<comment type="similarity">
    <text evidence="1 4">Belongs to the glycosyl hydrolase 43 family.</text>
</comment>
<dbReference type="SUPFAM" id="SSF49785">
    <property type="entry name" value="Galactose-binding domain-like"/>
    <property type="match status" value="1"/>
</dbReference>
<dbReference type="InterPro" id="IPR000421">
    <property type="entry name" value="FA58C"/>
</dbReference>
<dbReference type="SUPFAM" id="SSF75005">
    <property type="entry name" value="Arabinanase/levansucrase/invertase"/>
    <property type="match status" value="1"/>
</dbReference>
<dbReference type="EMBL" id="BLAU01000001">
    <property type="protein sequence ID" value="GET23090.1"/>
    <property type="molecule type" value="Genomic_DNA"/>
</dbReference>
<comment type="caution">
    <text evidence="7">The sequence shown here is derived from an EMBL/GenBank/DDBJ whole genome shotgun (WGS) entry which is preliminary data.</text>
</comment>
<dbReference type="Pfam" id="PF00754">
    <property type="entry name" value="F5_F8_type_C"/>
    <property type="match status" value="1"/>
</dbReference>
<dbReference type="InterPro" id="IPR003961">
    <property type="entry name" value="FN3_dom"/>
</dbReference>
<dbReference type="Gene3D" id="2.60.40.10">
    <property type="entry name" value="Immunoglobulins"/>
    <property type="match status" value="1"/>
</dbReference>
<dbReference type="PANTHER" id="PTHR42812">
    <property type="entry name" value="BETA-XYLOSIDASE"/>
    <property type="match status" value="1"/>
</dbReference>
<organism evidence="7 8">
    <name type="scientific">Prolixibacter denitrificans</name>
    <dbReference type="NCBI Taxonomy" id="1541063"/>
    <lineage>
        <taxon>Bacteria</taxon>
        <taxon>Pseudomonadati</taxon>
        <taxon>Bacteroidota</taxon>
        <taxon>Bacteroidia</taxon>
        <taxon>Marinilabiliales</taxon>
        <taxon>Prolixibacteraceae</taxon>
        <taxon>Prolixibacter</taxon>
    </lineage>
</organism>
<dbReference type="CDD" id="cd00063">
    <property type="entry name" value="FN3"/>
    <property type="match status" value="1"/>
</dbReference>
<dbReference type="CDD" id="cd08982">
    <property type="entry name" value="GH43-like"/>
    <property type="match status" value="1"/>
</dbReference>
<dbReference type="InterPro" id="IPR006710">
    <property type="entry name" value="Glyco_hydro_43"/>
</dbReference>
<dbReference type="InterPro" id="IPR023296">
    <property type="entry name" value="Glyco_hydro_beta-prop_sf"/>
</dbReference>
<dbReference type="InterPro" id="IPR013783">
    <property type="entry name" value="Ig-like_fold"/>
</dbReference>
<name>A0ABQ0ZNT9_9BACT</name>
<dbReference type="Proteomes" id="UP000396862">
    <property type="component" value="Unassembled WGS sequence"/>
</dbReference>